<dbReference type="PROSITE" id="PS00758">
    <property type="entry name" value="ARGE_DAPE_CPG2_1"/>
    <property type="match status" value="1"/>
</dbReference>
<dbReference type="CDD" id="cd05674">
    <property type="entry name" value="M20_yscS"/>
    <property type="match status" value="1"/>
</dbReference>
<dbReference type="GO" id="GO:0000328">
    <property type="term" value="C:fungal-type vacuole lumen"/>
    <property type="evidence" value="ECO:0007669"/>
    <property type="project" value="TreeGrafter"/>
</dbReference>
<dbReference type="InterPro" id="IPR001261">
    <property type="entry name" value="ArgE/DapE_CS"/>
</dbReference>
<dbReference type="SUPFAM" id="SSF55031">
    <property type="entry name" value="Bacterial exopeptidase dimerisation domain"/>
    <property type="match status" value="1"/>
</dbReference>
<dbReference type="Gene3D" id="3.30.70.360">
    <property type="match status" value="1"/>
</dbReference>
<evidence type="ECO:0000256" key="4">
    <source>
        <dbReference type="ARBA" id="ARBA00022801"/>
    </source>
</evidence>
<evidence type="ECO:0000256" key="3">
    <source>
        <dbReference type="ARBA" id="ARBA00022723"/>
    </source>
</evidence>
<dbReference type="AlphaFoldDB" id="A0A167Q0C4"/>
<evidence type="ECO:0000256" key="2">
    <source>
        <dbReference type="ARBA" id="ARBA00022670"/>
    </source>
</evidence>
<keyword evidence="4" id="KW-0378">Hydrolase</keyword>
<keyword evidence="3" id="KW-0479">Metal-binding</keyword>
<evidence type="ECO:0000256" key="1">
    <source>
        <dbReference type="ARBA" id="ARBA00006247"/>
    </source>
</evidence>
<dbReference type="OrthoDB" id="3064516at2759"/>
<comment type="similarity">
    <text evidence="1">Belongs to the peptidase M20A family.</text>
</comment>
<keyword evidence="5" id="KW-0862">Zinc</keyword>
<keyword evidence="7" id="KW-1185">Reference proteome</keyword>
<keyword evidence="2" id="KW-0645">Protease</keyword>
<dbReference type="Pfam" id="PF01546">
    <property type="entry name" value="Peptidase_M20"/>
    <property type="match status" value="1"/>
</dbReference>
<protein>
    <submittedName>
        <fullName evidence="6">Zn-dependent exopeptidase</fullName>
    </submittedName>
</protein>
<dbReference type="InterPro" id="IPR036264">
    <property type="entry name" value="Bact_exopeptidase_dim_dom"/>
</dbReference>
<evidence type="ECO:0000256" key="5">
    <source>
        <dbReference type="ARBA" id="ARBA00022833"/>
    </source>
</evidence>
<gene>
    <name evidence="6" type="ORF">CALVIDRAFT_544442</name>
</gene>
<dbReference type="InterPro" id="IPR002933">
    <property type="entry name" value="Peptidase_M20"/>
</dbReference>
<dbReference type="InterPro" id="IPR047177">
    <property type="entry name" value="Pept_M20A"/>
</dbReference>
<name>A0A167Q0C4_CALVF</name>
<dbReference type="SUPFAM" id="SSF53187">
    <property type="entry name" value="Zn-dependent exopeptidases"/>
    <property type="match status" value="1"/>
</dbReference>
<dbReference type="EMBL" id="KV417272">
    <property type="protein sequence ID" value="KZO99299.1"/>
    <property type="molecule type" value="Genomic_DNA"/>
</dbReference>
<evidence type="ECO:0000313" key="6">
    <source>
        <dbReference type="EMBL" id="KZO99299.1"/>
    </source>
</evidence>
<dbReference type="Gene3D" id="3.40.630.10">
    <property type="entry name" value="Zn peptidases"/>
    <property type="match status" value="1"/>
</dbReference>
<dbReference type="GO" id="GO:0046872">
    <property type="term" value="F:metal ion binding"/>
    <property type="evidence" value="ECO:0007669"/>
    <property type="project" value="UniProtKB-KW"/>
</dbReference>
<dbReference type="Proteomes" id="UP000076738">
    <property type="component" value="Unassembled WGS sequence"/>
</dbReference>
<evidence type="ECO:0000313" key="7">
    <source>
        <dbReference type="Proteomes" id="UP000076738"/>
    </source>
</evidence>
<dbReference type="PANTHER" id="PTHR45962:SF1">
    <property type="entry name" value="N-FATTY-ACYL-AMINO ACID SYNTHASE_HYDROLASE PM20D1"/>
    <property type="match status" value="1"/>
</dbReference>
<dbReference type="GO" id="GO:0051603">
    <property type="term" value="P:proteolysis involved in protein catabolic process"/>
    <property type="evidence" value="ECO:0007669"/>
    <property type="project" value="TreeGrafter"/>
</dbReference>
<proteinExistence type="inferred from homology"/>
<reference evidence="6 7" key="1">
    <citation type="journal article" date="2016" name="Mol. Biol. Evol.">
        <title>Comparative Genomics of Early-Diverging Mushroom-Forming Fungi Provides Insights into the Origins of Lignocellulose Decay Capabilities.</title>
        <authorList>
            <person name="Nagy L.G."/>
            <person name="Riley R."/>
            <person name="Tritt A."/>
            <person name="Adam C."/>
            <person name="Daum C."/>
            <person name="Floudas D."/>
            <person name="Sun H."/>
            <person name="Yadav J.S."/>
            <person name="Pangilinan J."/>
            <person name="Larsson K.H."/>
            <person name="Matsuura K."/>
            <person name="Barry K."/>
            <person name="Labutti K."/>
            <person name="Kuo R."/>
            <person name="Ohm R.A."/>
            <person name="Bhattacharya S.S."/>
            <person name="Shirouzu T."/>
            <person name="Yoshinaga Y."/>
            <person name="Martin F.M."/>
            <person name="Grigoriev I.V."/>
            <person name="Hibbett D.S."/>
        </authorList>
    </citation>
    <scope>NUCLEOTIDE SEQUENCE [LARGE SCALE GENOMIC DNA]</scope>
    <source>
        <strain evidence="6 7">TUFC12733</strain>
    </source>
</reference>
<dbReference type="PANTHER" id="PTHR45962">
    <property type="entry name" value="N-FATTY-ACYL-AMINO ACID SYNTHASE/HYDROLASE PM20D1"/>
    <property type="match status" value="1"/>
</dbReference>
<dbReference type="GO" id="GO:0004180">
    <property type="term" value="F:carboxypeptidase activity"/>
    <property type="evidence" value="ECO:0007669"/>
    <property type="project" value="TreeGrafter"/>
</dbReference>
<sequence>MGAVGEDPAWERFARLHEYLEEQYPLVHKTFKKETINTYGLLYTLEGSNPNLKAILLTGHQDTVPVDEETLEQWVHPPFSGHFDGERVWGRGAIDDKATITSTLLALEALIKHGFTPQRTILLGFGFDEEITGTRGAAHIASLLLARYGPSSLALVLDEGTGYLPELGAMYATPSTAEKGYYDVRLSVHTRGGHSMLPPKHTSIGILAALVSVIEDNPVPPWLTRTNPLYETLQCIAEHSPGLEEDARSLIMRSRESDHALEGVAQWLEDGGLTCDNPLAPNAVLMRTTQAVDLFHGGVKANQLPQLAWAVVNHRIHVESSMAEVEDRLIDLLTPQAERFNLSLSAFNRTIIPQSHEKTGSLELVDPYGTARDPLAGTPSRGRVWDALGGTIQSVFTRTDGLPQSGRSLDPAAAVERKVHLAPLPAGGSTDAYHYRELSPHIFRYAHFRPEGMGGGHGVNEWMSVSNMLGAVEFVVTLVMNVDEAEL</sequence>
<dbReference type="STRING" id="1330018.A0A167Q0C4"/>
<organism evidence="6 7">
    <name type="scientific">Calocera viscosa (strain TUFC12733)</name>
    <dbReference type="NCBI Taxonomy" id="1330018"/>
    <lineage>
        <taxon>Eukaryota</taxon>
        <taxon>Fungi</taxon>
        <taxon>Dikarya</taxon>
        <taxon>Basidiomycota</taxon>
        <taxon>Agaricomycotina</taxon>
        <taxon>Dacrymycetes</taxon>
        <taxon>Dacrymycetales</taxon>
        <taxon>Dacrymycetaceae</taxon>
        <taxon>Calocera</taxon>
    </lineage>
</organism>
<accession>A0A167Q0C4</accession>